<dbReference type="InterPro" id="IPR036514">
    <property type="entry name" value="SGNH_hydro_sf"/>
</dbReference>
<reference evidence="2 3" key="1">
    <citation type="submission" date="2021-01" db="EMBL/GenBank/DDBJ databases">
        <title>Whole genome shotgun sequence of Microbispora corallina NBRC 16416.</title>
        <authorList>
            <person name="Komaki H."/>
            <person name="Tamura T."/>
        </authorList>
    </citation>
    <scope>NUCLEOTIDE SEQUENCE [LARGE SCALE GENOMIC DNA]</scope>
    <source>
        <strain evidence="2 3">NBRC 16416</strain>
    </source>
</reference>
<proteinExistence type="predicted"/>
<evidence type="ECO:0000313" key="2">
    <source>
        <dbReference type="EMBL" id="GIH44353.1"/>
    </source>
</evidence>
<accession>A0ABQ4GBB3</accession>
<feature type="compositionally biased region" description="Gly residues" evidence="1">
    <location>
        <begin position="489"/>
        <end position="502"/>
    </location>
</feature>
<organism evidence="2 3">
    <name type="scientific">Microbispora corallina</name>
    <dbReference type="NCBI Taxonomy" id="83302"/>
    <lineage>
        <taxon>Bacteria</taxon>
        <taxon>Bacillati</taxon>
        <taxon>Actinomycetota</taxon>
        <taxon>Actinomycetes</taxon>
        <taxon>Streptosporangiales</taxon>
        <taxon>Streptosporangiaceae</taxon>
        <taxon>Microbispora</taxon>
    </lineage>
</organism>
<gene>
    <name evidence="2" type="ORF">Mco01_73530</name>
</gene>
<name>A0ABQ4GBB3_9ACTN</name>
<evidence type="ECO:0000313" key="3">
    <source>
        <dbReference type="Proteomes" id="UP000603904"/>
    </source>
</evidence>
<dbReference type="Gene3D" id="3.40.50.1110">
    <property type="entry name" value="SGNH hydrolase"/>
    <property type="match status" value="1"/>
</dbReference>
<dbReference type="RefSeq" id="WP_204061353.1">
    <property type="nucleotide sequence ID" value="NZ_BAAAGP010000013.1"/>
</dbReference>
<dbReference type="EMBL" id="BOOC01000057">
    <property type="protein sequence ID" value="GIH44353.1"/>
    <property type="molecule type" value="Genomic_DNA"/>
</dbReference>
<sequence length="563" mass="60251">MSPSRDPRRTRAYVVLTTLFAALGLLLPATVASADPIPLPTRPPFPTFSPLPSGVPLPPRPPLPVPLPCPPTCVDVPGPDPYDAVVYGDSYTSGEGASHNHTYVTKSDGSEDWTHKSGLAPFAVAWTGLEMGRYPLYWPTLTSDTMLTGFARDRLFFHASSGAWIKHLNEPQMENAGGTVVRNPPQAQDVPTMAKIVYFGLGGNDAGFADLVSTAAEAYLNPATGRFGVFTWQTDQEQAVALEVGRLQSRITPLPGKIVQGLETVRETHPVAEIVVALYPLPVKASGNTGIEEITGHTMDLMYPFATKVNQAIRDGVAQFQASYPNTKVHIFDPNTAGPNGTSVVAGHELGQPDTYFQGLVRRPDVLWSGKIFKSFQESFHPNELGAVAIGKALATFLAAKMPALFPQGPNFDRVTINPQPLAAATPDEIQSVGQWAYTNSSQLCEETDIDSVCRAITPTGIVLSTDLWFDPGKVLPFPVPGEPVPGGSDTGSPGGGGGGGSTWIPADYIPKDPCDIFRPVRYEFYTGVRIQGGPLETPTVIDGLLWAPKKPKCVPGVGLIFE</sequence>
<protein>
    <recommendedName>
        <fullName evidence="4">SGNH hydrolase-type esterase domain-containing protein</fullName>
    </recommendedName>
</protein>
<evidence type="ECO:0000256" key="1">
    <source>
        <dbReference type="SAM" id="MobiDB-lite"/>
    </source>
</evidence>
<dbReference type="Proteomes" id="UP000603904">
    <property type="component" value="Unassembled WGS sequence"/>
</dbReference>
<keyword evidence="3" id="KW-1185">Reference proteome</keyword>
<evidence type="ECO:0008006" key="4">
    <source>
        <dbReference type="Google" id="ProtNLM"/>
    </source>
</evidence>
<comment type="caution">
    <text evidence="2">The sequence shown here is derived from an EMBL/GenBank/DDBJ whole genome shotgun (WGS) entry which is preliminary data.</text>
</comment>
<dbReference type="SUPFAM" id="SSF52266">
    <property type="entry name" value="SGNH hydrolase"/>
    <property type="match status" value="1"/>
</dbReference>
<feature type="region of interest" description="Disordered" evidence="1">
    <location>
        <begin position="481"/>
        <end position="504"/>
    </location>
</feature>